<dbReference type="PANTHER" id="PTHR42977">
    <property type="entry name" value="HYDROLASE-RELATED"/>
    <property type="match status" value="1"/>
</dbReference>
<dbReference type="InterPro" id="IPR000639">
    <property type="entry name" value="Epox_hydrolase-like"/>
</dbReference>
<dbReference type="Pfam" id="PF00561">
    <property type="entry name" value="Abhydrolase_1"/>
    <property type="match status" value="1"/>
</dbReference>
<evidence type="ECO:0000313" key="4">
    <source>
        <dbReference type="Proteomes" id="UP000184432"/>
    </source>
</evidence>
<dbReference type="SUPFAM" id="SSF53474">
    <property type="entry name" value="alpha/beta-Hydrolases"/>
    <property type="match status" value="1"/>
</dbReference>
<dbReference type="InterPro" id="IPR029058">
    <property type="entry name" value="AB_hydrolase_fold"/>
</dbReference>
<dbReference type="PRINTS" id="PR00412">
    <property type="entry name" value="EPOXHYDRLASE"/>
</dbReference>
<sequence>MKTRNNTIIIDGIELFYREAGNPNNETILLLHGFPSSSHMYREVIDLLTEDYHLIAPDYPGFGLSEAPSIKDYEYTFDNITSTMERFIEALELSSFYLMMQDYGGPIGLRIASKRPDWIKGLIIQNANAYLEGLGVWAQKIGKFQQENDLVGLTNFKDYLMSPDGIKEQYLHEHIEEDKIDPTSYLTDIAFMQRSGIHEKQTALFTNYGTNFPKYADWQSYFKTHQPKTLIVWGIHDKFFSKEGAEAYSKDLENPQIHLFEGGHFMLEEYPQEVAKLIKNFIK</sequence>
<dbReference type="RefSeq" id="WP_073319223.1">
    <property type="nucleotide sequence ID" value="NZ_FQYP01000008.1"/>
</dbReference>
<evidence type="ECO:0000313" key="3">
    <source>
        <dbReference type="EMBL" id="SHJ40183.1"/>
    </source>
</evidence>
<organism evidence="3 4">
    <name type="scientific">Aquimarina spongiae</name>
    <dbReference type="NCBI Taxonomy" id="570521"/>
    <lineage>
        <taxon>Bacteria</taxon>
        <taxon>Pseudomonadati</taxon>
        <taxon>Bacteroidota</taxon>
        <taxon>Flavobacteriia</taxon>
        <taxon>Flavobacteriales</taxon>
        <taxon>Flavobacteriaceae</taxon>
        <taxon>Aquimarina</taxon>
    </lineage>
</organism>
<evidence type="ECO:0000259" key="2">
    <source>
        <dbReference type="Pfam" id="PF00561"/>
    </source>
</evidence>
<proteinExistence type="predicted"/>
<protein>
    <submittedName>
        <fullName evidence="3">Pimeloyl-ACP methyl ester carboxylesterase</fullName>
    </submittedName>
</protein>
<dbReference type="Proteomes" id="UP000184432">
    <property type="component" value="Unassembled WGS sequence"/>
</dbReference>
<feature type="domain" description="AB hydrolase-1" evidence="2">
    <location>
        <begin position="27"/>
        <end position="269"/>
    </location>
</feature>
<keyword evidence="4" id="KW-1185">Reference proteome</keyword>
<dbReference type="EMBL" id="FQYP01000008">
    <property type="protein sequence ID" value="SHJ40183.1"/>
    <property type="molecule type" value="Genomic_DNA"/>
</dbReference>
<dbReference type="InterPro" id="IPR051340">
    <property type="entry name" value="Haloalkane_dehalogenase"/>
</dbReference>
<gene>
    <name evidence="3" type="ORF">SAMN04488508_108173</name>
</gene>
<keyword evidence="1" id="KW-0378">Hydrolase</keyword>
<dbReference type="InterPro" id="IPR000073">
    <property type="entry name" value="AB_hydrolase_1"/>
</dbReference>
<dbReference type="OrthoDB" id="9799612at2"/>
<dbReference type="AlphaFoldDB" id="A0A1M6J0I9"/>
<accession>A0A1M6J0I9</accession>
<dbReference type="STRING" id="570521.SAMN04488508_108173"/>
<dbReference type="PANTHER" id="PTHR42977:SF3">
    <property type="entry name" value="AB HYDROLASE-1 DOMAIN-CONTAINING PROTEIN"/>
    <property type="match status" value="1"/>
</dbReference>
<dbReference type="GO" id="GO:0004301">
    <property type="term" value="F:epoxide hydrolase activity"/>
    <property type="evidence" value="ECO:0007669"/>
    <property type="project" value="TreeGrafter"/>
</dbReference>
<dbReference type="Gene3D" id="3.40.50.1820">
    <property type="entry name" value="alpha/beta hydrolase"/>
    <property type="match status" value="1"/>
</dbReference>
<evidence type="ECO:0000256" key="1">
    <source>
        <dbReference type="ARBA" id="ARBA00022801"/>
    </source>
</evidence>
<reference evidence="4" key="1">
    <citation type="submission" date="2016-11" db="EMBL/GenBank/DDBJ databases">
        <authorList>
            <person name="Varghese N."/>
            <person name="Submissions S."/>
        </authorList>
    </citation>
    <scope>NUCLEOTIDE SEQUENCE [LARGE SCALE GENOMIC DNA]</scope>
    <source>
        <strain evidence="4">DSM 22623</strain>
    </source>
</reference>
<dbReference type="PRINTS" id="PR00111">
    <property type="entry name" value="ABHYDROLASE"/>
</dbReference>
<name>A0A1M6J0I9_9FLAO</name>